<comment type="cofactor">
    <cofactor evidence="1 6">
        <name>FAD</name>
        <dbReference type="ChEBI" id="CHEBI:57692"/>
    </cofactor>
</comment>
<evidence type="ECO:0000259" key="8">
    <source>
        <dbReference type="Pfam" id="PF01266"/>
    </source>
</evidence>
<dbReference type="GO" id="GO:0003884">
    <property type="term" value="F:D-amino-acid oxidase activity"/>
    <property type="evidence" value="ECO:0007669"/>
    <property type="project" value="InterPro"/>
</dbReference>
<dbReference type="GO" id="GO:0005737">
    <property type="term" value="C:cytoplasm"/>
    <property type="evidence" value="ECO:0007669"/>
    <property type="project" value="TreeGrafter"/>
</dbReference>
<proteinExistence type="inferred from homology"/>
<evidence type="ECO:0000256" key="6">
    <source>
        <dbReference type="PIRSR" id="PIRSR000189-1"/>
    </source>
</evidence>
<feature type="signal peptide" evidence="7">
    <location>
        <begin position="1"/>
        <end position="17"/>
    </location>
</feature>
<evidence type="ECO:0000256" key="2">
    <source>
        <dbReference type="ARBA" id="ARBA00006730"/>
    </source>
</evidence>
<dbReference type="PANTHER" id="PTHR11530:SF11">
    <property type="entry name" value="D-ASPARTATE OXIDASE"/>
    <property type="match status" value="1"/>
</dbReference>
<dbReference type="GO" id="GO:0071949">
    <property type="term" value="F:FAD binding"/>
    <property type="evidence" value="ECO:0007669"/>
    <property type="project" value="InterPro"/>
</dbReference>
<name>A0AAN6DR98_9EURO</name>
<keyword evidence="4 6" id="KW-0274">FAD</keyword>
<gene>
    <name evidence="9" type="ORF">EDD36DRAFT_410352</name>
</gene>
<keyword evidence="7" id="KW-0732">Signal</keyword>
<evidence type="ECO:0000313" key="9">
    <source>
        <dbReference type="EMBL" id="KAI1609752.1"/>
    </source>
</evidence>
<dbReference type="PANTHER" id="PTHR11530">
    <property type="entry name" value="D-AMINO ACID OXIDASE"/>
    <property type="match status" value="1"/>
</dbReference>
<feature type="binding site" evidence="6">
    <location>
        <position position="306"/>
    </location>
    <ligand>
        <name>D-dopa</name>
        <dbReference type="ChEBI" id="CHEBI:149689"/>
    </ligand>
</feature>
<dbReference type="PIRSF" id="PIRSF000189">
    <property type="entry name" value="D-aa_oxidase"/>
    <property type="match status" value="1"/>
</dbReference>
<keyword evidence="5" id="KW-0560">Oxidoreductase</keyword>
<evidence type="ECO:0000256" key="4">
    <source>
        <dbReference type="ARBA" id="ARBA00022827"/>
    </source>
</evidence>
<dbReference type="EMBL" id="MU404359">
    <property type="protein sequence ID" value="KAI1609752.1"/>
    <property type="molecule type" value="Genomic_DNA"/>
</dbReference>
<sequence>MPKVCVLGSGIIGLASAECLANAGFDVVVVARDLPGDAGGLSWASPSAGAVIYPTHSPEAESQTFEKETFQHFWALAHQDPTSGAQVLPVTEFFQEYHEDMQAWYMKVNPHYRHLRADELPHGVKVGVTVTTIAVNPIIYLPYLQRKLEEQGATFVRFEAHSLEHVLRMTGADVLVNATGLGAKKLCNDDAVVPIRGQAMFLRNRPGWNQILLRQDAGYTYVIPRLGSGGVLFGGIRQEGNEGEAADPALRKDILERVNHLSRDAFADVNLETDVEDMVGFRPGRKGGYRLEIEGSNLIHAYGFDGVGYVCSFGAGRRVTEMVKQLTDLRSKL</sequence>
<dbReference type="Gene3D" id="3.40.50.720">
    <property type="entry name" value="NAD(P)-binding Rossmann-like Domain"/>
    <property type="match status" value="1"/>
</dbReference>
<evidence type="ECO:0000256" key="5">
    <source>
        <dbReference type="ARBA" id="ARBA00023002"/>
    </source>
</evidence>
<dbReference type="AlphaFoldDB" id="A0AAN6DR98"/>
<dbReference type="Pfam" id="PF01266">
    <property type="entry name" value="DAO"/>
    <property type="match status" value="1"/>
</dbReference>
<evidence type="ECO:0000256" key="7">
    <source>
        <dbReference type="SAM" id="SignalP"/>
    </source>
</evidence>
<organism evidence="9 10">
    <name type="scientific">Exophiala viscosa</name>
    <dbReference type="NCBI Taxonomy" id="2486360"/>
    <lineage>
        <taxon>Eukaryota</taxon>
        <taxon>Fungi</taxon>
        <taxon>Dikarya</taxon>
        <taxon>Ascomycota</taxon>
        <taxon>Pezizomycotina</taxon>
        <taxon>Eurotiomycetes</taxon>
        <taxon>Chaetothyriomycetidae</taxon>
        <taxon>Chaetothyriales</taxon>
        <taxon>Herpotrichiellaceae</taxon>
        <taxon>Exophiala</taxon>
    </lineage>
</organism>
<feature type="binding site" evidence="6">
    <location>
        <position position="221"/>
    </location>
    <ligand>
        <name>D-dopa</name>
        <dbReference type="ChEBI" id="CHEBI:149689"/>
    </ligand>
</feature>
<evidence type="ECO:0000256" key="1">
    <source>
        <dbReference type="ARBA" id="ARBA00001974"/>
    </source>
</evidence>
<accession>A0AAN6DR98</accession>
<dbReference type="GO" id="GO:0019478">
    <property type="term" value="P:D-amino acid catabolic process"/>
    <property type="evidence" value="ECO:0007669"/>
    <property type="project" value="TreeGrafter"/>
</dbReference>
<feature type="domain" description="FAD dependent oxidoreductase" evidence="8">
    <location>
        <begin position="3"/>
        <end position="322"/>
    </location>
</feature>
<comment type="similarity">
    <text evidence="2">Belongs to the DAMOX/DASOX family.</text>
</comment>
<dbReference type="Proteomes" id="UP001203852">
    <property type="component" value="Unassembled WGS sequence"/>
</dbReference>
<protein>
    <submittedName>
        <fullName evidence="9">D-amino acid oxidase</fullName>
    </submittedName>
</protein>
<evidence type="ECO:0000313" key="10">
    <source>
        <dbReference type="Proteomes" id="UP001203852"/>
    </source>
</evidence>
<feature type="binding site" evidence="6">
    <location>
        <position position="282"/>
    </location>
    <ligand>
        <name>D-dopa</name>
        <dbReference type="ChEBI" id="CHEBI:149689"/>
    </ligand>
</feature>
<feature type="binding site" evidence="6">
    <location>
        <position position="179"/>
    </location>
    <ligand>
        <name>FAD</name>
        <dbReference type="ChEBI" id="CHEBI:57692"/>
    </ligand>
</feature>
<dbReference type="InterPro" id="IPR023209">
    <property type="entry name" value="DAO"/>
</dbReference>
<keyword evidence="10" id="KW-1185">Reference proteome</keyword>
<keyword evidence="3" id="KW-0285">Flavoprotein</keyword>
<dbReference type="SUPFAM" id="SSF54373">
    <property type="entry name" value="FAD-linked reductases, C-terminal domain"/>
    <property type="match status" value="1"/>
</dbReference>
<evidence type="ECO:0000256" key="3">
    <source>
        <dbReference type="ARBA" id="ARBA00022630"/>
    </source>
</evidence>
<dbReference type="Gene3D" id="3.30.9.10">
    <property type="entry name" value="D-Amino Acid Oxidase, subunit A, domain 2"/>
    <property type="match status" value="1"/>
</dbReference>
<reference evidence="9" key="1">
    <citation type="journal article" date="2022" name="bioRxiv">
        <title>Deciphering the potential niche of two novel black yeast fungi from a biological soil crust based on their genomes, phenotypes, and melanin regulation.</title>
        <authorList>
            <consortium name="DOE Joint Genome Institute"/>
            <person name="Carr E.C."/>
            <person name="Barton Q."/>
            <person name="Grambo S."/>
            <person name="Sullivan M."/>
            <person name="Renfro C.M."/>
            <person name="Kuo A."/>
            <person name="Pangilinan J."/>
            <person name="Lipzen A."/>
            <person name="Keymanesh K."/>
            <person name="Savage E."/>
            <person name="Barry K."/>
            <person name="Grigoriev I.V."/>
            <person name="Riekhof W.R."/>
            <person name="Harris S.S."/>
        </authorList>
    </citation>
    <scope>NUCLEOTIDE SEQUENCE</scope>
    <source>
        <strain evidence="9">JF 03-4F</strain>
    </source>
</reference>
<dbReference type="InterPro" id="IPR006076">
    <property type="entry name" value="FAD-dep_OxRdtase"/>
</dbReference>
<feature type="chain" id="PRO_5042822942" evidence="7">
    <location>
        <begin position="18"/>
        <end position="333"/>
    </location>
</feature>
<dbReference type="SUPFAM" id="SSF51971">
    <property type="entry name" value="Nucleotide-binding domain"/>
    <property type="match status" value="1"/>
</dbReference>
<comment type="caution">
    <text evidence="9">The sequence shown here is derived from an EMBL/GenBank/DDBJ whole genome shotgun (WGS) entry which is preliminary data.</text>
</comment>